<evidence type="ECO:0000256" key="2">
    <source>
        <dbReference type="ARBA" id="ARBA00022723"/>
    </source>
</evidence>
<proteinExistence type="predicted"/>
<sequence length="1251" mass="140133">MSWILQNIKSWLSKTDSRQGKKCVSPAHSRGNIWDATLSQWSNLCGILEEAEPEVDLVDDNQEIQAEAEDEFFGTIHSDIVGVRYYKGSVSNSEMVNLVREPMNKYDPFAMRVDNVTYEQVGYIKREHAKALSFVVDSNYAKVEGLIPFGATNKIRIPVVISLWGNPGKKSQALTVFQSFSISVDPNPVKRTSSGSGLGLGTSLLGHTHVDDGHDVSSSEMEKGMDQIFETLDDGDKTTEASPAEAIKTGLYPHQKQALNWMICRESKGILPPFWEKQGDMYINTLTICHTHIRPASVCGGILADDMGLGKTLEMISLILTNFVDRKPLALPVQGTLRCPIGFRGKQSVANTCSPNLSAQQAKRSTPLNIIKDEGRTNITPKIIAQTKSNYSTATGSSVKEISTKDPDFIHDILEEVFEVMGVSQGRRERKRPAQYCYSDEEVEKELKESIPNKVINLASCTKTFDDVKESKDLLKFPATQVVLTTVQDSKKENLEYNSVGEQIPDNLSFSQNSTGSELSSEKLDMDVVNPNKGSNTQESETKLVSEEILKMEDSLMPTKTLDSAEVIVIDDRDDNGKKDVAEKDCKFDGKFISEASSIDKKTPSDSNFLEKTGILSEKKLSKDVTSSEEPFFVVDSDDDDLPDIPTFVPETNPECIPDKLGSDYEAGTGRAKTAGPRGTLIICPVSVINTWVGQFEEHLHQQVHISLYVYYGVCRKKDLRLLREQDVVITTYSTLAYDFKSAEKSPLHQVEWLRLVLDEGHFIRNPDSLQAKAVCRLQARRKWVLTGTPIQNSMKDLWSLINFLGVKPFSDRAWWNRIIARPLAYRESIAMHRVSHLMRNLALRRTKNQQLNGRPLIALPERHIYLEKIKFDEEERAVYEAMQKNGQIIIGRYYRQGTVLRNYGKVLAILTRLRQLCCHSLLVASAVNNVLENNSGAAITEVSEPTAAVIPQAAGGAAVAADEPQCMINQLFYVLNSGSDQECAICLKSIRREVITACAHVYCRPCIEAVIKNEQPNPKCPLCRAELSKDQLIEAPAEDERRREGQNEGRNAEERSAIEEAKSMWPSPEAWQSSAKIEALMKGLKQLREQDPKIKSIVVSQFTSFLDLIEIPLGMQGFHFARLDGRMSASERVQAVEEFSAQNCSAPTVFLLSLKAGGVGINLTAANRVFLMDPAWNPAAEEQCFDRCHRLGQTKDVVITRFVIEGTVEERMLELQELKRKLMKSAFRHIQSREERRNNLIDMIRNLFGI</sequence>
<dbReference type="InterPro" id="IPR027417">
    <property type="entry name" value="P-loop_NTPase"/>
</dbReference>
<evidence type="ECO:0000313" key="16">
    <source>
        <dbReference type="Proteomes" id="UP001283361"/>
    </source>
</evidence>
<dbReference type="GO" id="GO:0016818">
    <property type="term" value="F:hydrolase activity, acting on acid anhydrides, in phosphorus-containing anhydrides"/>
    <property type="evidence" value="ECO:0007669"/>
    <property type="project" value="InterPro"/>
</dbReference>
<gene>
    <name evidence="15" type="ORF">RRG08_021761</name>
</gene>
<dbReference type="CDD" id="cd18793">
    <property type="entry name" value="SF2_C_SNF"/>
    <property type="match status" value="1"/>
</dbReference>
<evidence type="ECO:0000256" key="3">
    <source>
        <dbReference type="ARBA" id="ARBA00022741"/>
    </source>
</evidence>
<feature type="compositionally biased region" description="Basic and acidic residues" evidence="11">
    <location>
        <begin position="1035"/>
        <end position="1063"/>
    </location>
</feature>
<dbReference type="SMART" id="SM00184">
    <property type="entry name" value="RING"/>
    <property type="match status" value="1"/>
</dbReference>
<dbReference type="InterPro" id="IPR018957">
    <property type="entry name" value="Znf_C3HC4_RING-type"/>
</dbReference>
<dbReference type="Gene3D" id="3.30.70.2330">
    <property type="match status" value="1"/>
</dbReference>
<name>A0AAE0ZY18_9GAST</name>
<protein>
    <recommendedName>
        <fullName evidence="17">Helicase-like transcription factor</fullName>
    </recommendedName>
</protein>
<evidence type="ECO:0000256" key="9">
    <source>
        <dbReference type="ARBA" id="ARBA00023242"/>
    </source>
</evidence>
<dbReference type="GO" id="GO:0004386">
    <property type="term" value="F:helicase activity"/>
    <property type="evidence" value="ECO:0007669"/>
    <property type="project" value="UniProtKB-KW"/>
</dbReference>
<evidence type="ECO:0000313" key="15">
    <source>
        <dbReference type="EMBL" id="KAK3777650.1"/>
    </source>
</evidence>
<evidence type="ECO:0000256" key="11">
    <source>
        <dbReference type="SAM" id="MobiDB-lite"/>
    </source>
</evidence>
<dbReference type="GO" id="GO:0008270">
    <property type="term" value="F:zinc ion binding"/>
    <property type="evidence" value="ECO:0007669"/>
    <property type="project" value="UniProtKB-KW"/>
</dbReference>
<keyword evidence="2" id="KW-0479">Metal-binding</keyword>
<dbReference type="GO" id="GO:0006281">
    <property type="term" value="P:DNA repair"/>
    <property type="evidence" value="ECO:0007669"/>
    <property type="project" value="TreeGrafter"/>
</dbReference>
<dbReference type="Pfam" id="PF08797">
    <property type="entry name" value="HIRAN"/>
    <property type="match status" value="1"/>
</dbReference>
<dbReference type="PROSITE" id="PS51192">
    <property type="entry name" value="HELICASE_ATP_BIND_1"/>
    <property type="match status" value="1"/>
</dbReference>
<accession>A0AAE0ZY18</accession>
<keyword evidence="3" id="KW-0547">Nucleotide-binding</keyword>
<keyword evidence="9" id="KW-0539">Nucleus</keyword>
<keyword evidence="16" id="KW-1185">Reference proteome</keyword>
<evidence type="ECO:0000256" key="6">
    <source>
        <dbReference type="ARBA" id="ARBA00022806"/>
    </source>
</evidence>
<dbReference type="SMART" id="SM00910">
    <property type="entry name" value="HIRAN"/>
    <property type="match status" value="1"/>
</dbReference>
<dbReference type="SMART" id="SM00487">
    <property type="entry name" value="DEXDc"/>
    <property type="match status" value="1"/>
</dbReference>
<evidence type="ECO:0008006" key="17">
    <source>
        <dbReference type="Google" id="ProtNLM"/>
    </source>
</evidence>
<dbReference type="Pfam" id="PF00271">
    <property type="entry name" value="Helicase_C"/>
    <property type="match status" value="1"/>
</dbReference>
<dbReference type="InterPro" id="IPR014001">
    <property type="entry name" value="Helicase_ATP-bd"/>
</dbReference>
<evidence type="ECO:0000256" key="1">
    <source>
        <dbReference type="ARBA" id="ARBA00004123"/>
    </source>
</evidence>
<dbReference type="AlphaFoldDB" id="A0AAE0ZY18"/>
<dbReference type="EMBL" id="JAWDGP010003066">
    <property type="protein sequence ID" value="KAK3777650.1"/>
    <property type="molecule type" value="Genomic_DNA"/>
</dbReference>
<keyword evidence="8" id="KW-0067">ATP-binding</keyword>
<dbReference type="InterPro" id="IPR038718">
    <property type="entry name" value="SNF2-like_sf"/>
</dbReference>
<dbReference type="SUPFAM" id="SSF52540">
    <property type="entry name" value="P-loop containing nucleoside triphosphate hydrolases"/>
    <property type="match status" value="3"/>
</dbReference>
<keyword evidence="5" id="KW-0378">Hydrolase</keyword>
<dbReference type="InterPro" id="IPR000330">
    <property type="entry name" value="SNF2_N"/>
</dbReference>
<evidence type="ECO:0000259" key="14">
    <source>
        <dbReference type="PROSITE" id="PS51194"/>
    </source>
</evidence>
<dbReference type="InterPro" id="IPR013083">
    <property type="entry name" value="Znf_RING/FYVE/PHD"/>
</dbReference>
<dbReference type="CDD" id="cd16509">
    <property type="entry name" value="RING-HC_HLTF"/>
    <property type="match status" value="1"/>
</dbReference>
<evidence type="ECO:0000259" key="12">
    <source>
        <dbReference type="PROSITE" id="PS50089"/>
    </source>
</evidence>
<comment type="caution">
    <text evidence="15">The sequence shown here is derived from an EMBL/GenBank/DDBJ whole genome shotgun (WGS) entry which is preliminary data.</text>
</comment>
<evidence type="ECO:0000256" key="7">
    <source>
        <dbReference type="ARBA" id="ARBA00022833"/>
    </source>
</evidence>
<dbReference type="Pfam" id="PF00176">
    <property type="entry name" value="SNF2-rel_dom"/>
    <property type="match status" value="1"/>
</dbReference>
<dbReference type="PANTHER" id="PTHR45626:SF17">
    <property type="entry name" value="HELICASE-LIKE TRANSCRIPTION FACTOR"/>
    <property type="match status" value="1"/>
</dbReference>
<dbReference type="InterPro" id="IPR014905">
    <property type="entry name" value="HIRAN"/>
</dbReference>
<feature type="domain" description="RING-type" evidence="12">
    <location>
        <begin position="984"/>
        <end position="1025"/>
    </location>
</feature>
<evidence type="ECO:0000256" key="4">
    <source>
        <dbReference type="ARBA" id="ARBA00022771"/>
    </source>
</evidence>
<dbReference type="SUPFAM" id="SSF57850">
    <property type="entry name" value="RING/U-box"/>
    <property type="match status" value="1"/>
</dbReference>
<evidence type="ECO:0000256" key="5">
    <source>
        <dbReference type="ARBA" id="ARBA00022801"/>
    </source>
</evidence>
<dbReference type="PANTHER" id="PTHR45626">
    <property type="entry name" value="TRANSCRIPTION TERMINATION FACTOR 2-RELATED"/>
    <property type="match status" value="1"/>
</dbReference>
<organism evidence="15 16">
    <name type="scientific">Elysia crispata</name>
    <name type="common">lettuce slug</name>
    <dbReference type="NCBI Taxonomy" id="231223"/>
    <lineage>
        <taxon>Eukaryota</taxon>
        <taxon>Metazoa</taxon>
        <taxon>Spiralia</taxon>
        <taxon>Lophotrochozoa</taxon>
        <taxon>Mollusca</taxon>
        <taxon>Gastropoda</taxon>
        <taxon>Heterobranchia</taxon>
        <taxon>Euthyneura</taxon>
        <taxon>Panpulmonata</taxon>
        <taxon>Sacoglossa</taxon>
        <taxon>Placobranchoidea</taxon>
        <taxon>Plakobranchidae</taxon>
        <taxon>Elysia</taxon>
    </lineage>
</organism>
<dbReference type="InterPro" id="IPR050628">
    <property type="entry name" value="SNF2_RAD54_helicase_TF"/>
</dbReference>
<dbReference type="GO" id="GO:0005524">
    <property type="term" value="F:ATP binding"/>
    <property type="evidence" value="ECO:0007669"/>
    <property type="project" value="UniProtKB-KW"/>
</dbReference>
<dbReference type="InterPro" id="IPR017907">
    <property type="entry name" value="Znf_RING_CS"/>
</dbReference>
<dbReference type="Pfam" id="PF00097">
    <property type="entry name" value="zf-C3HC4"/>
    <property type="match status" value="1"/>
</dbReference>
<dbReference type="InterPro" id="IPR049730">
    <property type="entry name" value="SNF2/RAD54-like_C"/>
</dbReference>
<dbReference type="InterPro" id="IPR001841">
    <property type="entry name" value="Znf_RING"/>
</dbReference>
<dbReference type="SMART" id="SM00490">
    <property type="entry name" value="HELICc"/>
    <property type="match status" value="1"/>
</dbReference>
<keyword evidence="6" id="KW-0347">Helicase</keyword>
<dbReference type="PROSITE" id="PS50089">
    <property type="entry name" value="ZF_RING_2"/>
    <property type="match status" value="1"/>
</dbReference>
<feature type="domain" description="Helicase C-terminal" evidence="14">
    <location>
        <begin position="1087"/>
        <end position="1242"/>
    </location>
</feature>
<comment type="subcellular location">
    <subcellularLocation>
        <location evidence="1">Nucleus</location>
    </subcellularLocation>
</comment>
<keyword evidence="7" id="KW-0862">Zinc</keyword>
<dbReference type="PROSITE" id="PS00518">
    <property type="entry name" value="ZF_RING_1"/>
    <property type="match status" value="1"/>
</dbReference>
<evidence type="ECO:0000256" key="10">
    <source>
        <dbReference type="PROSITE-ProRule" id="PRU00175"/>
    </source>
</evidence>
<dbReference type="GO" id="GO:0003676">
    <property type="term" value="F:nucleic acid binding"/>
    <property type="evidence" value="ECO:0007669"/>
    <property type="project" value="InterPro"/>
</dbReference>
<feature type="region of interest" description="Disordered" evidence="11">
    <location>
        <begin position="1035"/>
        <end position="1064"/>
    </location>
</feature>
<evidence type="ECO:0000259" key="13">
    <source>
        <dbReference type="PROSITE" id="PS51192"/>
    </source>
</evidence>
<dbReference type="GO" id="GO:0005634">
    <property type="term" value="C:nucleus"/>
    <property type="evidence" value="ECO:0007669"/>
    <property type="project" value="UniProtKB-SubCell"/>
</dbReference>
<dbReference type="PROSITE" id="PS51194">
    <property type="entry name" value="HELICASE_CTER"/>
    <property type="match status" value="1"/>
</dbReference>
<evidence type="ECO:0000256" key="8">
    <source>
        <dbReference type="ARBA" id="ARBA00022840"/>
    </source>
</evidence>
<reference evidence="15" key="1">
    <citation type="journal article" date="2023" name="G3 (Bethesda)">
        <title>A reference genome for the long-term kleptoplast-retaining sea slug Elysia crispata morphotype clarki.</title>
        <authorList>
            <person name="Eastman K.E."/>
            <person name="Pendleton A.L."/>
            <person name="Shaikh M.A."/>
            <person name="Suttiyut T."/>
            <person name="Ogas R."/>
            <person name="Tomko P."/>
            <person name="Gavelis G."/>
            <person name="Widhalm J.R."/>
            <person name="Wisecaver J.H."/>
        </authorList>
    </citation>
    <scope>NUCLEOTIDE SEQUENCE</scope>
    <source>
        <strain evidence="15">ECLA1</strain>
    </source>
</reference>
<feature type="domain" description="Helicase ATP-binding" evidence="13">
    <location>
        <begin position="677"/>
        <end position="808"/>
    </location>
</feature>
<dbReference type="Gene3D" id="3.40.50.300">
    <property type="entry name" value="P-loop containing nucleotide triphosphate hydrolases"/>
    <property type="match status" value="1"/>
</dbReference>
<dbReference type="Proteomes" id="UP001283361">
    <property type="component" value="Unassembled WGS sequence"/>
</dbReference>
<dbReference type="Gene3D" id="3.40.50.10810">
    <property type="entry name" value="Tandem AAA-ATPase domain"/>
    <property type="match status" value="2"/>
</dbReference>
<keyword evidence="4 10" id="KW-0863">Zinc-finger</keyword>
<dbReference type="CDD" id="cd18008">
    <property type="entry name" value="DEXDc_SHPRH-like"/>
    <property type="match status" value="1"/>
</dbReference>
<dbReference type="GO" id="GO:0008094">
    <property type="term" value="F:ATP-dependent activity, acting on DNA"/>
    <property type="evidence" value="ECO:0007669"/>
    <property type="project" value="TreeGrafter"/>
</dbReference>
<dbReference type="Gene3D" id="3.30.40.10">
    <property type="entry name" value="Zinc/RING finger domain, C3HC4 (zinc finger)"/>
    <property type="match status" value="1"/>
</dbReference>
<dbReference type="InterPro" id="IPR001650">
    <property type="entry name" value="Helicase_C-like"/>
</dbReference>